<name>A0A2P1EMM3_9VIRU</name>
<dbReference type="PROSITE" id="PS50011">
    <property type="entry name" value="PROTEIN_KINASE_DOM"/>
    <property type="match status" value="1"/>
</dbReference>
<dbReference type="InterPro" id="IPR006671">
    <property type="entry name" value="Cyclin_N"/>
</dbReference>
<dbReference type="Pfam" id="PF00134">
    <property type="entry name" value="Cyclin_N"/>
    <property type="match status" value="1"/>
</dbReference>
<dbReference type="GO" id="GO:0005524">
    <property type="term" value="F:ATP binding"/>
    <property type="evidence" value="ECO:0007669"/>
    <property type="project" value="UniProtKB-KW"/>
</dbReference>
<dbReference type="SMART" id="SM00385">
    <property type="entry name" value="CYCLIN"/>
    <property type="match status" value="1"/>
</dbReference>
<dbReference type="Gene3D" id="1.10.510.10">
    <property type="entry name" value="Transferase(Phosphotransferase) domain 1"/>
    <property type="match status" value="1"/>
</dbReference>
<gene>
    <name evidence="4" type="ORF">mc_731</name>
</gene>
<dbReference type="Pfam" id="PF00069">
    <property type="entry name" value="Pkinase"/>
    <property type="match status" value="1"/>
</dbReference>
<dbReference type="Proteomes" id="UP000289600">
    <property type="component" value="Segment"/>
</dbReference>
<evidence type="ECO:0000259" key="3">
    <source>
        <dbReference type="PROSITE" id="PS50011"/>
    </source>
</evidence>
<protein>
    <submittedName>
        <fullName evidence="4">Kinase</fullName>
    </submittedName>
</protein>
<sequence length="537" mass="63341">MDLFNHYKNLTLNHRIAIVDWIFEVGKHYKLKHATIQLSIVLLDNYLINEVNKIITMDLQKISIVCLVLAAKSDSLQYFDLSDAENICDFMYGLEELEILEMRILERIKYFILRKTHWQHIKNIAIKKFLENDIYVVSFYFSILILYQPDYYLVPPKKLARKIIKLTKYVCKNPDGIYKLSKKDVLIAYLCYLWNEDMRHNKFKKLRKYFEELEVREFLLETFEKIKYHNNTNIKKIYKLKEKPRLCHFYSKQEIANCTKIKKLGQGTYGRVDHCILTDREVALKTSCIIDFDGGIDKSMVREIDILTSSNHENIIKMYGFCYDHRRGYMYIALELMECPLSHKIIKPLSDEIKFSYIKQLITGVQYLHQNNIMHRDLTIDNILISSDGKLKICDFGLSRNFYHSDIMYPYNTNVCCFTFRAIELLLGCRKYNSKIDIWSTACVIGSILIGNKLFVNKSESELIVEIFNILGTPTIGDLIKMGLDEKVYPIIKRIGFQDLEKNYPDITTILYAMLSYDIEDRLNINEVVDLFDSIMN</sequence>
<dbReference type="InterPro" id="IPR008266">
    <property type="entry name" value="Tyr_kinase_AS"/>
</dbReference>
<dbReference type="InterPro" id="IPR013763">
    <property type="entry name" value="Cyclin-like_dom"/>
</dbReference>
<dbReference type="InterPro" id="IPR050117">
    <property type="entry name" value="MAPK"/>
</dbReference>
<keyword evidence="2" id="KW-0067">ATP-binding</keyword>
<dbReference type="InterPro" id="IPR011009">
    <property type="entry name" value="Kinase-like_dom_sf"/>
</dbReference>
<evidence type="ECO:0000313" key="5">
    <source>
        <dbReference type="Proteomes" id="UP000289600"/>
    </source>
</evidence>
<evidence type="ECO:0000313" key="4">
    <source>
        <dbReference type="EMBL" id="AVL95118.1"/>
    </source>
</evidence>
<evidence type="ECO:0000256" key="1">
    <source>
        <dbReference type="ARBA" id="ARBA00022741"/>
    </source>
</evidence>
<evidence type="ECO:0000256" key="2">
    <source>
        <dbReference type="ARBA" id="ARBA00022840"/>
    </source>
</evidence>
<dbReference type="Gene3D" id="3.30.200.20">
    <property type="entry name" value="Phosphorylase Kinase, domain 1"/>
    <property type="match status" value="1"/>
</dbReference>
<keyword evidence="4" id="KW-0418">Kinase</keyword>
<organism evidence="4 5">
    <name type="scientific">Moumouvirus australiensis</name>
    <dbReference type="NCBI Taxonomy" id="2109587"/>
    <lineage>
        <taxon>Viruses</taxon>
        <taxon>Varidnaviria</taxon>
        <taxon>Bamfordvirae</taxon>
        <taxon>Nucleocytoviricota</taxon>
        <taxon>Megaviricetes</taxon>
        <taxon>Imitervirales</taxon>
        <taxon>Mimiviridae</taxon>
        <taxon>Megamimivirinae</taxon>
        <taxon>Moumouvirus</taxon>
        <taxon>Moumouvirus australiense</taxon>
    </lineage>
</organism>
<dbReference type="PROSITE" id="PS00109">
    <property type="entry name" value="PROTEIN_KINASE_TYR"/>
    <property type="match status" value="1"/>
</dbReference>
<dbReference type="GO" id="GO:0004672">
    <property type="term" value="F:protein kinase activity"/>
    <property type="evidence" value="ECO:0007669"/>
    <property type="project" value="InterPro"/>
</dbReference>
<dbReference type="Gene3D" id="1.10.472.10">
    <property type="entry name" value="Cyclin-like"/>
    <property type="match status" value="2"/>
</dbReference>
<dbReference type="SUPFAM" id="SSF56112">
    <property type="entry name" value="Protein kinase-like (PK-like)"/>
    <property type="match status" value="1"/>
</dbReference>
<dbReference type="SUPFAM" id="SSF47954">
    <property type="entry name" value="Cyclin-like"/>
    <property type="match status" value="1"/>
</dbReference>
<feature type="domain" description="Protein kinase" evidence="3">
    <location>
        <begin position="258"/>
        <end position="536"/>
    </location>
</feature>
<dbReference type="EMBL" id="MG807320">
    <property type="protein sequence ID" value="AVL95118.1"/>
    <property type="molecule type" value="Genomic_DNA"/>
</dbReference>
<keyword evidence="1" id="KW-0547">Nucleotide-binding</keyword>
<dbReference type="PANTHER" id="PTHR24055">
    <property type="entry name" value="MITOGEN-ACTIVATED PROTEIN KINASE"/>
    <property type="match status" value="1"/>
</dbReference>
<reference evidence="5" key="1">
    <citation type="submission" date="2018-01" db="EMBL/GenBank/DDBJ databases">
        <title>Testimony of 'menage a trois' revealed by the proteome of Megavirus virophage.</title>
        <authorList>
            <person name="Jeudy S."/>
            <person name="Bertaux L."/>
            <person name="Alempic J.-M."/>
            <person name="Lartigue A."/>
            <person name="Legendre M."/>
            <person name="Philippe N."/>
            <person name="Beucher L."/>
            <person name="Biondi E."/>
            <person name="Juul S."/>
            <person name="Turner D."/>
            <person name="Coute Y."/>
            <person name="Claverie J.-M."/>
            <person name="Abergel C."/>
        </authorList>
    </citation>
    <scope>NUCLEOTIDE SEQUENCE [LARGE SCALE GENOMIC DNA]</scope>
</reference>
<dbReference type="InterPro" id="IPR000719">
    <property type="entry name" value="Prot_kinase_dom"/>
</dbReference>
<keyword evidence="4" id="KW-0808">Transferase</keyword>
<keyword evidence="5" id="KW-1185">Reference proteome</keyword>
<accession>A0A2P1EMM3</accession>
<proteinExistence type="predicted"/>
<dbReference type="InterPro" id="IPR036915">
    <property type="entry name" value="Cyclin-like_sf"/>
</dbReference>